<accession>A0A9N9EJ21</accession>
<sequence length="202" mass="23073">MDSFLGEVNKKIVNNKIRQQMLAKVETISSEKNKQISVNKRVLCKENQKKQREKFIQEVTEEADTKTILNDSVPSALIQRRGEIASEKYVDLKSNIVSKILNIKVKVQLSAVTSDALLQKRIKQAKKLYILFNAIDMDKINRIHSFFTDSISKMTIYMESQLRELNSQNDKKNSDLSYIISSVAPTESQVSNESASKKIDTK</sequence>
<dbReference type="Proteomes" id="UP000789375">
    <property type="component" value="Unassembled WGS sequence"/>
</dbReference>
<gene>
    <name evidence="1" type="ORF">FMOSSE_LOCUS12650</name>
</gene>
<protein>
    <submittedName>
        <fullName evidence="1">2249_t:CDS:1</fullName>
    </submittedName>
</protein>
<comment type="caution">
    <text evidence="1">The sequence shown here is derived from an EMBL/GenBank/DDBJ whole genome shotgun (WGS) entry which is preliminary data.</text>
</comment>
<evidence type="ECO:0000313" key="1">
    <source>
        <dbReference type="EMBL" id="CAG8675999.1"/>
    </source>
</evidence>
<name>A0A9N9EJ21_FUNMO</name>
<keyword evidence="2" id="KW-1185">Reference proteome</keyword>
<reference evidence="1" key="1">
    <citation type="submission" date="2021-06" db="EMBL/GenBank/DDBJ databases">
        <authorList>
            <person name="Kallberg Y."/>
            <person name="Tangrot J."/>
            <person name="Rosling A."/>
        </authorList>
    </citation>
    <scope>NUCLEOTIDE SEQUENCE</scope>
    <source>
        <strain evidence="1">87-6 pot B 2015</strain>
    </source>
</reference>
<proteinExistence type="predicted"/>
<evidence type="ECO:0000313" key="2">
    <source>
        <dbReference type="Proteomes" id="UP000789375"/>
    </source>
</evidence>
<dbReference type="EMBL" id="CAJVPP010006255">
    <property type="protein sequence ID" value="CAG8675999.1"/>
    <property type="molecule type" value="Genomic_DNA"/>
</dbReference>
<dbReference type="AlphaFoldDB" id="A0A9N9EJ21"/>
<organism evidence="1 2">
    <name type="scientific">Funneliformis mosseae</name>
    <name type="common">Endomycorrhizal fungus</name>
    <name type="synonym">Glomus mosseae</name>
    <dbReference type="NCBI Taxonomy" id="27381"/>
    <lineage>
        <taxon>Eukaryota</taxon>
        <taxon>Fungi</taxon>
        <taxon>Fungi incertae sedis</taxon>
        <taxon>Mucoromycota</taxon>
        <taxon>Glomeromycotina</taxon>
        <taxon>Glomeromycetes</taxon>
        <taxon>Glomerales</taxon>
        <taxon>Glomeraceae</taxon>
        <taxon>Funneliformis</taxon>
    </lineage>
</organism>
<feature type="non-terminal residue" evidence="1">
    <location>
        <position position="1"/>
    </location>
</feature>